<dbReference type="NCBIfam" id="TIGR00054">
    <property type="entry name" value="RIP metalloprotease RseP"/>
    <property type="match status" value="1"/>
</dbReference>
<dbReference type="AlphaFoldDB" id="A0A1E5XKA2"/>
<dbReference type="PANTHER" id="PTHR42837:SF2">
    <property type="entry name" value="MEMBRANE METALLOPROTEASE ARASP2, CHLOROPLASTIC-RELATED"/>
    <property type="match status" value="1"/>
</dbReference>
<keyword evidence="9 11" id="KW-0482">Metalloprotease</keyword>
<dbReference type="EMBL" id="LAJE02000341">
    <property type="protein sequence ID" value="OEO29012.1"/>
    <property type="molecule type" value="Genomic_DNA"/>
</dbReference>
<evidence type="ECO:0000259" key="12">
    <source>
        <dbReference type="SMART" id="SM00228"/>
    </source>
</evidence>
<dbReference type="SUPFAM" id="SSF50156">
    <property type="entry name" value="PDZ domain-like"/>
    <property type="match status" value="1"/>
</dbReference>
<feature type="transmembrane region" description="Helical" evidence="11">
    <location>
        <begin position="6"/>
        <end position="24"/>
    </location>
</feature>
<evidence type="ECO:0000256" key="11">
    <source>
        <dbReference type="RuleBase" id="RU362031"/>
    </source>
</evidence>
<feature type="domain" description="PDZ" evidence="12">
    <location>
        <begin position="127"/>
        <end position="199"/>
    </location>
</feature>
<dbReference type="CDD" id="cd23081">
    <property type="entry name" value="cpPDZ_EcRseP-like"/>
    <property type="match status" value="1"/>
</dbReference>
<keyword evidence="5 11" id="KW-0812">Transmembrane</keyword>
<protein>
    <recommendedName>
        <fullName evidence="11">Zinc metalloprotease</fullName>
        <ecNumber evidence="11">3.4.24.-</ecNumber>
    </recommendedName>
</protein>
<evidence type="ECO:0000256" key="6">
    <source>
        <dbReference type="ARBA" id="ARBA00022801"/>
    </source>
</evidence>
<feature type="transmembrane region" description="Helical" evidence="11">
    <location>
        <begin position="31"/>
        <end position="52"/>
    </location>
</feature>
<evidence type="ECO:0000256" key="3">
    <source>
        <dbReference type="ARBA" id="ARBA00007931"/>
    </source>
</evidence>
<comment type="cofactor">
    <cofactor evidence="1 11">
        <name>Zn(2+)</name>
        <dbReference type="ChEBI" id="CHEBI:29105"/>
    </cofactor>
</comment>
<feature type="transmembrane region" description="Helical" evidence="11">
    <location>
        <begin position="351"/>
        <end position="373"/>
    </location>
</feature>
<dbReference type="InterPro" id="IPR041489">
    <property type="entry name" value="PDZ_6"/>
</dbReference>
<evidence type="ECO:0000256" key="9">
    <source>
        <dbReference type="ARBA" id="ARBA00023049"/>
    </source>
</evidence>
<dbReference type="InterPro" id="IPR001478">
    <property type="entry name" value="PDZ"/>
</dbReference>
<evidence type="ECO:0000256" key="1">
    <source>
        <dbReference type="ARBA" id="ARBA00001947"/>
    </source>
</evidence>
<proteinExistence type="inferred from homology"/>
<keyword evidence="10 11" id="KW-0472">Membrane</keyword>
<keyword evidence="14" id="KW-1185">Reference proteome</keyword>
<dbReference type="CDD" id="cd06163">
    <property type="entry name" value="S2P-M50_PDZ_RseP-like"/>
    <property type="match status" value="1"/>
</dbReference>
<dbReference type="GO" id="GO:0016020">
    <property type="term" value="C:membrane"/>
    <property type="evidence" value="ECO:0007669"/>
    <property type="project" value="UniProtKB-SubCell"/>
</dbReference>
<keyword evidence="8 11" id="KW-1133">Transmembrane helix</keyword>
<dbReference type="SMART" id="SM00228">
    <property type="entry name" value="PDZ"/>
    <property type="match status" value="1"/>
</dbReference>
<accession>A0A1E5XKA2</accession>
<evidence type="ECO:0000313" key="14">
    <source>
        <dbReference type="Proteomes" id="UP000095463"/>
    </source>
</evidence>
<reference evidence="13 14" key="1">
    <citation type="journal article" date="2015" name="Genome Announc.">
        <title>Genome Assemblies of Three Soil-Associated Devosia species: D. insulae, D. limi, and D. soli.</title>
        <authorList>
            <person name="Hassan Y.I."/>
            <person name="Lepp D."/>
            <person name="Zhou T."/>
        </authorList>
    </citation>
    <scope>NUCLEOTIDE SEQUENCE [LARGE SCALE GENOMIC DNA]</scope>
    <source>
        <strain evidence="13 14">DS-56</strain>
    </source>
</reference>
<keyword evidence="7 11" id="KW-0862">Zinc</keyword>
<evidence type="ECO:0000256" key="7">
    <source>
        <dbReference type="ARBA" id="ARBA00022833"/>
    </source>
</evidence>
<dbReference type="InterPro" id="IPR008915">
    <property type="entry name" value="Peptidase_M50"/>
</dbReference>
<evidence type="ECO:0000256" key="10">
    <source>
        <dbReference type="ARBA" id="ARBA00023136"/>
    </source>
</evidence>
<keyword evidence="6 11" id="KW-0378">Hydrolase</keyword>
<dbReference type="GO" id="GO:0004222">
    <property type="term" value="F:metalloendopeptidase activity"/>
    <property type="evidence" value="ECO:0007669"/>
    <property type="project" value="InterPro"/>
</dbReference>
<dbReference type="RefSeq" id="WP_069911689.1">
    <property type="nucleotide sequence ID" value="NZ_LAJE02000341.1"/>
</dbReference>
<gene>
    <name evidence="13" type="ORF">VW23_027345</name>
</gene>
<evidence type="ECO:0000256" key="2">
    <source>
        <dbReference type="ARBA" id="ARBA00004141"/>
    </source>
</evidence>
<evidence type="ECO:0000256" key="5">
    <source>
        <dbReference type="ARBA" id="ARBA00022692"/>
    </source>
</evidence>
<organism evidence="13 14">
    <name type="scientific">Devosia insulae DS-56</name>
    <dbReference type="NCBI Taxonomy" id="1116389"/>
    <lineage>
        <taxon>Bacteria</taxon>
        <taxon>Pseudomonadati</taxon>
        <taxon>Pseudomonadota</taxon>
        <taxon>Alphaproteobacteria</taxon>
        <taxon>Hyphomicrobiales</taxon>
        <taxon>Devosiaceae</taxon>
        <taxon>Devosia</taxon>
    </lineage>
</organism>
<comment type="subcellular location">
    <subcellularLocation>
        <location evidence="2">Membrane</location>
        <topology evidence="2">Multi-pass membrane protein</topology>
    </subcellularLocation>
</comment>
<comment type="caution">
    <text evidence="13">The sequence shown here is derived from an EMBL/GenBank/DDBJ whole genome shotgun (WGS) entry which is preliminary data.</text>
</comment>
<evidence type="ECO:0000313" key="13">
    <source>
        <dbReference type="EMBL" id="OEO29012.1"/>
    </source>
</evidence>
<dbReference type="InterPro" id="IPR036034">
    <property type="entry name" value="PDZ_sf"/>
</dbReference>
<sequence>MDFVFWLLSFVVPFLVVLTIIVFVHEMGHYLVARWNGIAIQAFSIGFGPELIGFNDKRGTRWKISAIPLGGYVRFVGDMNAASTPDEDFIERAGPELSQQLFVNKNVWQRIAVVVAGPVANIIFTLLVLYALLLGYGRYTIPAVLDTVPVESVAGQAGLAEGDRILSVDGYAVRGFEDFQRLIATAPERQVTITFDRAGQTETVTAVPQAVSTTDRFGNSHRIGRLGVTKNIDQAEVALYRPNPVEAIGMTFEEVRFIIDRTVAFLGDFFVGRGDIEQLGGPVKVAKVSGEVASLGIVALINLMALLSLNIGIFNLLPIPVLDGGHLVYYLAEAARGKPLSQRVQDIGNRFGLAVVFTLMVFTTFNDTILSYFRSLG</sequence>
<dbReference type="Pfam" id="PF17820">
    <property type="entry name" value="PDZ_6"/>
    <property type="match status" value="1"/>
</dbReference>
<dbReference type="PANTHER" id="PTHR42837">
    <property type="entry name" value="REGULATOR OF SIGMA-E PROTEASE RSEP"/>
    <property type="match status" value="1"/>
</dbReference>
<dbReference type="GO" id="GO:0006508">
    <property type="term" value="P:proteolysis"/>
    <property type="evidence" value="ECO:0007669"/>
    <property type="project" value="UniProtKB-KW"/>
</dbReference>
<keyword evidence="11" id="KW-0479">Metal-binding</keyword>
<comment type="similarity">
    <text evidence="3 11">Belongs to the peptidase M50B family.</text>
</comment>
<dbReference type="Proteomes" id="UP000095463">
    <property type="component" value="Unassembled WGS sequence"/>
</dbReference>
<dbReference type="GO" id="GO:0046872">
    <property type="term" value="F:metal ion binding"/>
    <property type="evidence" value="ECO:0007669"/>
    <property type="project" value="UniProtKB-KW"/>
</dbReference>
<feature type="transmembrane region" description="Helical" evidence="11">
    <location>
        <begin position="292"/>
        <end position="317"/>
    </location>
</feature>
<keyword evidence="4" id="KW-0645">Protease</keyword>
<dbReference type="Pfam" id="PF02163">
    <property type="entry name" value="Peptidase_M50"/>
    <property type="match status" value="1"/>
</dbReference>
<evidence type="ECO:0000256" key="8">
    <source>
        <dbReference type="ARBA" id="ARBA00022989"/>
    </source>
</evidence>
<feature type="transmembrane region" description="Helical" evidence="11">
    <location>
        <begin position="111"/>
        <end position="133"/>
    </location>
</feature>
<dbReference type="EC" id="3.4.24.-" evidence="11"/>
<evidence type="ECO:0000256" key="4">
    <source>
        <dbReference type="ARBA" id="ARBA00022670"/>
    </source>
</evidence>
<dbReference type="OrthoDB" id="9782003at2"/>
<name>A0A1E5XKA2_9HYPH</name>
<dbReference type="Gene3D" id="2.30.42.10">
    <property type="match status" value="1"/>
</dbReference>
<dbReference type="InterPro" id="IPR004387">
    <property type="entry name" value="Pept_M50_Zn"/>
</dbReference>